<dbReference type="InterPro" id="IPR021729">
    <property type="entry name" value="DUF3298"/>
</dbReference>
<keyword evidence="5" id="KW-1185">Reference proteome</keyword>
<dbReference type="InterPro" id="IPR037126">
    <property type="entry name" value="PdaC/RsiV-like_sf"/>
</dbReference>
<dbReference type="AlphaFoldDB" id="A0A563UIT2"/>
<feature type="signal peptide" evidence="1">
    <location>
        <begin position="1"/>
        <end position="20"/>
    </location>
</feature>
<sequence length="268" mass="30234">MKLALLFIIAVLGFSACVYKVDQPKKETGIFKDTVAYQYKTIHERAADCGSKPDSTCTVAHIKYPEFSNQSQLNDTIKGKLIMMFAMDGKSADTSLAAMAKNFIASYERFKKESPKSPMFYELQDDVKVVQQDSALIALEYNGYTFQGGAHGASFTGFINWNPAAKKEVLLKDVLIDNYQPELTKIAEKIFRKNEKLSDTTSLKTNYFFKGDKFALNENYSITPLGVKFVYNQYEIKPYAAGQTELFIPYAQIKTLVRPNTVASQFLK</sequence>
<evidence type="ECO:0000313" key="4">
    <source>
        <dbReference type="EMBL" id="TWR31294.1"/>
    </source>
</evidence>
<name>A0A563UIT2_9SPHI</name>
<accession>A0A563UIT2</accession>
<evidence type="ECO:0000259" key="3">
    <source>
        <dbReference type="Pfam" id="PF13739"/>
    </source>
</evidence>
<dbReference type="OrthoDB" id="594879at2"/>
<dbReference type="Proteomes" id="UP000320042">
    <property type="component" value="Unassembled WGS sequence"/>
</dbReference>
<keyword evidence="1" id="KW-0732">Signal</keyword>
<dbReference type="Pfam" id="PF13739">
    <property type="entry name" value="PdaC"/>
    <property type="match status" value="1"/>
</dbReference>
<dbReference type="Gene3D" id="3.90.640.20">
    <property type="entry name" value="Heat-shock cognate protein, ATPase"/>
    <property type="match status" value="1"/>
</dbReference>
<comment type="caution">
    <text evidence="4">The sequence shown here is derived from an EMBL/GenBank/DDBJ whole genome shotgun (WGS) entry which is preliminary data.</text>
</comment>
<dbReference type="RefSeq" id="WP_146380192.1">
    <property type="nucleotide sequence ID" value="NZ_VOEJ01000001.1"/>
</dbReference>
<reference evidence="4 5" key="1">
    <citation type="submission" date="2019-07" db="EMBL/GenBank/DDBJ databases">
        <authorList>
            <person name="Kim J."/>
        </authorList>
    </citation>
    <scope>NUCLEOTIDE SEQUENCE [LARGE SCALE GENOMIC DNA]</scope>
    <source>
        <strain evidence="5">dk17</strain>
    </source>
</reference>
<feature type="domain" description="DUF3298" evidence="2">
    <location>
        <begin position="172"/>
        <end position="250"/>
    </location>
</feature>
<dbReference type="InterPro" id="IPR025303">
    <property type="entry name" value="PdaC"/>
</dbReference>
<proteinExistence type="predicted"/>
<dbReference type="Gene3D" id="3.30.565.40">
    <property type="entry name" value="Fervidobacterium nodosum Rt17-B1 like"/>
    <property type="match status" value="1"/>
</dbReference>
<dbReference type="EMBL" id="VOEJ01000001">
    <property type="protein sequence ID" value="TWR31294.1"/>
    <property type="molecule type" value="Genomic_DNA"/>
</dbReference>
<feature type="domain" description="Deacetylase PdaC" evidence="3">
    <location>
        <begin position="54"/>
        <end position="153"/>
    </location>
</feature>
<dbReference type="PROSITE" id="PS51257">
    <property type="entry name" value="PROKAR_LIPOPROTEIN"/>
    <property type="match status" value="1"/>
</dbReference>
<evidence type="ECO:0000259" key="2">
    <source>
        <dbReference type="Pfam" id="PF11738"/>
    </source>
</evidence>
<protein>
    <submittedName>
        <fullName evidence="4">DUF3298 and DUF4163 domain-containing protein</fullName>
    </submittedName>
</protein>
<organism evidence="4 5">
    <name type="scientific">Mucilaginibacter pallidiroseus</name>
    <dbReference type="NCBI Taxonomy" id="2599295"/>
    <lineage>
        <taxon>Bacteria</taxon>
        <taxon>Pseudomonadati</taxon>
        <taxon>Bacteroidota</taxon>
        <taxon>Sphingobacteriia</taxon>
        <taxon>Sphingobacteriales</taxon>
        <taxon>Sphingobacteriaceae</taxon>
        <taxon>Mucilaginibacter</taxon>
    </lineage>
</organism>
<feature type="chain" id="PRO_5021974703" evidence="1">
    <location>
        <begin position="21"/>
        <end position="268"/>
    </location>
</feature>
<dbReference type="Pfam" id="PF11738">
    <property type="entry name" value="DUF3298"/>
    <property type="match status" value="1"/>
</dbReference>
<evidence type="ECO:0000313" key="5">
    <source>
        <dbReference type="Proteomes" id="UP000320042"/>
    </source>
</evidence>
<gene>
    <name evidence="4" type="ORF">FPZ43_02120</name>
</gene>
<evidence type="ECO:0000256" key="1">
    <source>
        <dbReference type="SAM" id="SignalP"/>
    </source>
</evidence>